<dbReference type="Proteomes" id="UP000799771">
    <property type="component" value="Unassembled WGS sequence"/>
</dbReference>
<dbReference type="OrthoDB" id="3799363at2759"/>
<evidence type="ECO:0000313" key="1">
    <source>
        <dbReference type="EMBL" id="KAF2126199.1"/>
    </source>
</evidence>
<dbReference type="GeneID" id="54413891"/>
<name>A0A6A6A2V8_9PLEO</name>
<accession>A0A6A6A2V8</accession>
<keyword evidence="2" id="KW-1185">Reference proteome</keyword>
<organism evidence="1 2">
    <name type="scientific">Dothidotthia symphoricarpi CBS 119687</name>
    <dbReference type="NCBI Taxonomy" id="1392245"/>
    <lineage>
        <taxon>Eukaryota</taxon>
        <taxon>Fungi</taxon>
        <taxon>Dikarya</taxon>
        <taxon>Ascomycota</taxon>
        <taxon>Pezizomycotina</taxon>
        <taxon>Dothideomycetes</taxon>
        <taxon>Pleosporomycetidae</taxon>
        <taxon>Pleosporales</taxon>
        <taxon>Dothidotthiaceae</taxon>
        <taxon>Dothidotthia</taxon>
    </lineage>
</organism>
<proteinExistence type="predicted"/>
<dbReference type="RefSeq" id="XP_033520591.1">
    <property type="nucleotide sequence ID" value="XM_033673459.1"/>
</dbReference>
<reference evidence="1" key="1">
    <citation type="journal article" date="2020" name="Stud. Mycol.">
        <title>101 Dothideomycetes genomes: a test case for predicting lifestyles and emergence of pathogens.</title>
        <authorList>
            <person name="Haridas S."/>
            <person name="Albert R."/>
            <person name="Binder M."/>
            <person name="Bloem J."/>
            <person name="Labutti K."/>
            <person name="Salamov A."/>
            <person name="Andreopoulos B."/>
            <person name="Baker S."/>
            <person name="Barry K."/>
            <person name="Bills G."/>
            <person name="Bluhm B."/>
            <person name="Cannon C."/>
            <person name="Castanera R."/>
            <person name="Culley D."/>
            <person name="Daum C."/>
            <person name="Ezra D."/>
            <person name="Gonzalez J."/>
            <person name="Henrissat B."/>
            <person name="Kuo A."/>
            <person name="Liang C."/>
            <person name="Lipzen A."/>
            <person name="Lutzoni F."/>
            <person name="Magnuson J."/>
            <person name="Mondo S."/>
            <person name="Nolan M."/>
            <person name="Ohm R."/>
            <person name="Pangilinan J."/>
            <person name="Park H.-J."/>
            <person name="Ramirez L."/>
            <person name="Alfaro M."/>
            <person name="Sun H."/>
            <person name="Tritt A."/>
            <person name="Yoshinaga Y."/>
            <person name="Zwiers L.-H."/>
            <person name="Turgeon B."/>
            <person name="Goodwin S."/>
            <person name="Spatafora J."/>
            <person name="Crous P."/>
            <person name="Grigoriev I."/>
        </authorList>
    </citation>
    <scope>NUCLEOTIDE SEQUENCE</scope>
    <source>
        <strain evidence="1">CBS 119687</strain>
    </source>
</reference>
<evidence type="ECO:0000313" key="2">
    <source>
        <dbReference type="Proteomes" id="UP000799771"/>
    </source>
</evidence>
<sequence length="142" mass="15617">MSSFSTINTGVVETGNYRIVGSDIVQTNENKVDIRTGPKCYNKSLEYLSIAAHNDAISDSSCNDQLNLTAISLKRALAEASINQLEQSKKIRKLQKPKSTINSNGKEVRVGCPFFKSNPQAHAEKMGCRGKGFLEMSKLKPH</sequence>
<gene>
    <name evidence="1" type="ORF">P153DRAFT_87156</name>
</gene>
<dbReference type="AlphaFoldDB" id="A0A6A6A2V8"/>
<protein>
    <submittedName>
        <fullName evidence="1">Uncharacterized protein</fullName>
    </submittedName>
</protein>
<dbReference type="EMBL" id="ML977514">
    <property type="protein sequence ID" value="KAF2126199.1"/>
    <property type="molecule type" value="Genomic_DNA"/>
</dbReference>